<feature type="compositionally biased region" description="Basic and acidic residues" evidence="13">
    <location>
        <begin position="10"/>
        <end position="20"/>
    </location>
</feature>
<feature type="compositionally biased region" description="Polar residues" evidence="13">
    <location>
        <begin position="167"/>
        <end position="178"/>
    </location>
</feature>
<organism evidence="15 16">
    <name type="scientific">Acrobeloides nanus</name>
    <dbReference type="NCBI Taxonomy" id="290746"/>
    <lineage>
        <taxon>Eukaryota</taxon>
        <taxon>Metazoa</taxon>
        <taxon>Ecdysozoa</taxon>
        <taxon>Nematoda</taxon>
        <taxon>Chromadorea</taxon>
        <taxon>Rhabditida</taxon>
        <taxon>Tylenchina</taxon>
        <taxon>Cephalobomorpha</taxon>
        <taxon>Cephaloboidea</taxon>
        <taxon>Cephalobidae</taxon>
        <taxon>Acrobeloides</taxon>
    </lineage>
</organism>
<feature type="region of interest" description="Disordered" evidence="13">
    <location>
        <begin position="1"/>
        <end position="40"/>
    </location>
</feature>
<feature type="region of interest" description="Disordered" evidence="13">
    <location>
        <begin position="323"/>
        <end position="394"/>
    </location>
</feature>
<keyword evidence="6" id="KW-0010">Activator</keyword>
<protein>
    <recommendedName>
        <fullName evidence="11">dTCF</fullName>
    </recommendedName>
</protein>
<dbReference type="GO" id="GO:0000785">
    <property type="term" value="C:chromatin"/>
    <property type="evidence" value="ECO:0007669"/>
    <property type="project" value="TreeGrafter"/>
</dbReference>
<evidence type="ECO:0000256" key="13">
    <source>
        <dbReference type="SAM" id="MobiDB-lite"/>
    </source>
</evidence>
<reference evidence="16" key="1">
    <citation type="submission" date="2022-11" db="UniProtKB">
        <authorList>
            <consortium name="WormBaseParasite"/>
        </authorList>
    </citation>
    <scope>IDENTIFICATION</scope>
</reference>
<accession>A0A914EKK1</accession>
<dbReference type="GO" id="GO:0072091">
    <property type="term" value="P:regulation of stem cell proliferation"/>
    <property type="evidence" value="ECO:0007669"/>
    <property type="project" value="UniProtKB-ARBA"/>
</dbReference>
<feature type="compositionally biased region" description="Basic and acidic residues" evidence="13">
    <location>
        <begin position="373"/>
        <end position="385"/>
    </location>
</feature>
<feature type="region of interest" description="Disordered" evidence="13">
    <location>
        <begin position="167"/>
        <end position="191"/>
    </location>
</feature>
<evidence type="ECO:0000256" key="2">
    <source>
        <dbReference type="ARBA" id="ARBA00006569"/>
    </source>
</evidence>
<dbReference type="Proteomes" id="UP000887540">
    <property type="component" value="Unplaced"/>
</dbReference>
<keyword evidence="7" id="KW-0804">Transcription</keyword>
<feature type="compositionally biased region" description="Polar residues" evidence="13">
    <location>
        <begin position="325"/>
        <end position="334"/>
    </location>
</feature>
<dbReference type="PANTHER" id="PTHR10373">
    <property type="entry name" value="TRANSCRIPTION FACTOR 7 FAMILY MEMBER"/>
    <property type="match status" value="1"/>
</dbReference>
<comment type="function">
    <text evidence="9">Segment polarity protein. Functions together with arm to transduce the Wingless (Wg) signal in embryos and in developing adult tissues. Acts as a transcriptional activator, but in the absence of arm, it binds to gro and acts as a transcriptional repressor of wg-responsive genes.</text>
</comment>
<keyword evidence="4" id="KW-0805">Transcription regulation</keyword>
<keyword evidence="8 12" id="KW-0539">Nucleus</keyword>
<dbReference type="GO" id="GO:0000981">
    <property type="term" value="F:DNA-binding transcription factor activity, RNA polymerase II-specific"/>
    <property type="evidence" value="ECO:0007669"/>
    <property type="project" value="TreeGrafter"/>
</dbReference>
<evidence type="ECO:0000256" key="1">
    <source>
        <dbReference type="ARBA" id="ARBA00004123"/>
    </source>
</evidence>
<evidence type="ECO:0000313" key="15">
    <source>
        <dbReference type="Proteomes" id="UP000887540"/>
    </source>
</evidence>
<dbReference type="SUPFAM" id="SSF47095">
    <property type="entry name" value="HMG-box"/>
    <property type="match status" value="1"/>
</dbReference>
<feature type="compositionally biased region" description="Basic residues" evidence="13">
    <location>
        <begin position="181"/>
        <end position="191"/>
    </location>
</feature>
<dbReference type="InterPro" id="IPR009071">
    <property type="entry name" value="HMG_box_dom"/>
</dbReference>
<evidence type="ECO:0000256" key="3">
    <source>
        <dbReference type="ARBA" id="ARBA00022687"/>
    </source>
</evidence>
<dbReference type="InterPro" id="IPR024940">
    <property type="entry name" value="TCF/LEF"/>
</dbReference>
<evidence type="ECO:0000256" key="8">
    <source>
        <dbReference type="ARBA" id="ARBA00023242"/>
    </source>
</evidence>
<dbReference type="Gene3D" id="1.10.30.10">
    <property type="entry name" value="High mobility group box domain"/>
    <property type="match status" value="1"/>
</dbReference>
<dbReference type="GO" id="GO:0000978">
    <property type="term" value="F:RNA polymerase II cis-regulatory region sequence-specific DNA binding"/>
    <property type="evidence" value="ECO:0007669"/>
    <property type="project" value="TreeGrafter"/>
</dbReference>
<keyword evidence="5 12" id="KW-0238">DNA-binding</keyword>
<dbReference type="AlphaFoldDB" id="A0A914EKK1"/>
<evidence type="ECO:0000259" key="14">
    <source>
        <dbReference type="PROSITE" id="PS50118"/>
    </source>
</evidence>
<dbReference type="PROSITE" id="PS50118">
    <property type="entry name" value="HMG_BOX_2"/>
    <property type="match status" value="1"/>
</dbReference>
<dbReference type="SMART" id="SM01366">
    <property type="entry name" value="c-clamp"/>
    <property type="match status" value="1"/>
</dbReference>
<dbReference type="GO" id="GO:0007500">
    <property type="term" value="P:mesodermal cell fate determination"/>
    <property type="evidence" value="ECO:0007669"/>
    <property type="project" value="UniProtKB-ARBA"/>
</dbReference>
<dbReference type="GO" id="GO:1990907">
    <property type="term" value="C:beta-catenin-TCF complex"/>
    <property type="evidence" value="ECO:0007669"/>
    <property type="project" value="TreeGrafter"/>
</dbReference>
<evidence type="ECO:0000256" key="9">
    <source>
        <dbReference type="ARBA" id="ARBA00053480"/>
    </source>
</evidence>
<keyword evidence="3" id="KW-0879">Wnt signaling pathway</keyword>
<dbReference type="GO" id="GO:0060070">
    <property type="term" value="P:canonical Wnt signaling pathway"/>
    <property type="evidence" value="ECO:0007669"/>
    <property type="project" value="TreeGrafter"/>
</dbReference>
<evidence type="ECO:0000256" key="11">
    <source>
        <dbReference type="ARBA" id="ARBA00080285"/>
    </source>
</evidence>
<dbReference type="GO" id="GO:0001222">
    <property type="term" value="F:transcription corepressor binding"/>
    <property type="evidence" value="ECO:0007669"/>
    <property type="project" value="UniProtKB-ARBA"/>
</dbReference>
<evidence type="ECO:0000256" key="7">
    <source>
        <dbReference type="ARBA" id="ARBA00023163"/>
    </source>
</evidence>
<dbReference type="FunFam" id="1.10.30.10:FF:000001">
    <property type="entry name" value="transcription factor 7 isoform X2"/>
    <property type="match status" value="1"/>
</dbReference>
<dbReference type="SMART" id="SM00398">
    <property type="entry name" value="HMG"/>
    <property type="match status" value="1"/>
</dbReference>
<evidence type="ECO:0000256" key="6">
    <source>
        <dbReference type="ARBA" id="ARBA00023159"/>
    </source>
</evidence>
<feature type="DNA-binding region" description="HMG box" evidence="12">
    <location>
        <begin position="195"/>
        <end position="265"/>
    </location>
</feature>
<dbReference type="GO" id="GO:0007435">
    <property type="term" value="P:salivary gland morphogenesis"/>
    <property type="evidence" value="ECO:0007669"/>
    <property type="project" value="UniProtKB-ARBA"/>
</dbReference>
<comment type="subcellular location">
    <subcellularLocation>
        <location evidence="1">Nucleus</location>
    </subcellularLocation>
</comment>
<dbReference type="Pfam" id="PF00505">
    <property type="entry name" value="HMG_box"/>
    <property type="match status" value="1"/>
</dbReference>
<comment type="subunit">
    <text evidence="10">Binds to the beta-catenin homolog arm or to gro.</text>
</comment>
<evidence type="ECO:0000256" key="5">
    <source>
        <dbReference type="ARBA" id="ARBA00023125"/>
    </source>
</evidence>
<comment type="similarity">
    <text evidence="2">Belongs to the TCF/LEF family.</text>
</comment>
<evidence type="ECO:0000313" key="16">
    <source>
        <dbReference type="WBParaSite" id="ACRNAN_scaffold912.g31648.t1"/>
    </source>
</evidence>
<name>A0A914EKK1_9BILA</name>
<dbReference type="WBParaSite" id="ACRNAN_scaffold912.g31648.t1">
    <property type="protein sequence ID" value="ACRNAN_scaffold912.g31648.t1"/>
    <property type="gene ID" value="ACRNAN_scaffold912.g31648"/>
</dbReference>
<evidence type="ECO:0000256" key="4">
    <source>
        <dbReference type="ARBA" id="ARBA00023015"/>
    </source>
</evidence>
<evidence type="ECO:0000256" key="10">
    <source>
        <dbReference type="ARBA" id="ARBA00061799"/>
    </source>
</evidence>
<proteinExistence type="inferred from homology"/>
<dbReference type="InterPro" id="IPR036910">
    <property type="entry name" value="HMG_box_dom_sf"/>
</dbReference>
<feature type="domain" description="HMG box" evidence="14">
    <location>
        <begin position="195"/>
        <end position="265"/>
    </location>
</feature>
<dbReference type="PANTHER" id="PTHR10373:SF38">
    <property type="entry name" value="PROTEIN PANGOLIN, ISOFORM J"/>
    <property type="match status" value="1"/>
</dbReference>
<evidence type="ECO:0000256" key="12">
    <source>
        <dbReference type="PROSITE-ProRule" id="PRU00267"/>
    </source>
</evidence>
<sequence>MTTVPDDGADEVKVFRKNDSDDVLDSAQSSHQLNEDKKDVAFETEMETQSAPDQKFFHPAMTSAFTPVSPSFMPFMPFFVPLSPGNYGYPSLFGQHSPNFMMAMGAPPFAAAAALASQAAAAAASTSGVANPYLPFNAQRNLNALNQMRISGMNGSPMSSLMNIQPSTANGHANSSEATPKRHKIPRERKDKSHIKKPLNAFMWFMKENRPRLLQEAGNAAKQSAELNRTLGKMWHELSKEDQKKYYELSQKERENHAKMYPNWSARDNYAINKKKRRKREKSMDNNEQKKCRARFGVNNQDAWCKHCRRKKRCLMVSRDLDSPIVSSTTNPATPSHFGSPASALSGVNTMKDDCSSAMSSSSDSESEEREDSVEPSKPFERVEPPSHINHPLPVSTAQILGHSMGSLLPATSTPIADAINRFHAISTANSFQMH</sequence>
<keyword evidence="15" id="KW-1185">Reference proteome</keyword>